<sequence length="284" mass="30436">MVVDLLGRASVDAILKSPTIIPPLPNAPVRAALSLTALIAALAIIFLPMSGIATAVLLAVLAIVVLIAGKPWISYVRDRFMNRHEPTRADLAGLAGNAVQTRNVQSLEEFRRQIGSGALKTYSVSPSGAVKLLTGKALACFAADHGRILLVSENLNDWFQISARPLPQGAIWIDLGGAVARSRLTARTLINEPDEAHYQQRIAWIRERAIEHGQGSGALISGLAIIEAMRHPDVRGRPFTKAIPAIRAVLKGPAASDSIISKMHSGNYPEFETALHALPLEDLP</sequence>
<organism evidence="2 3">
    <name type="scientific">Sphingopyxis lindanitolerans</name>
    <dbReference type="NCBI Taxonomy" id="2054227"/>
    <lineage>
        <taxon>Bacteria</taxon>
        <taxon>Pseudomonadati</taxon>
        <taxon>Pseudomonadota</taxon>
        <taxon>Alphaproteobacteria</taxon>
        <taxon>Sphingomonadales</taxon>
        <taxon>Sphingomonadaceae</taxon>
        <taxon>Sphingopyxis</taxon>
    </lineage>
</organism>
<dbReference type="AlphaFoldDB" id="A0A2S8B220"/>
<comment type="caution">
    <text evidence="2">The sequence shown here is derived from an EMBL/GenBank/DDBJ whole genome shotgun (WGS) entry which is preliminary data.</text>
</comment>
<keyword evidence="1" id="KW-1133">Transmembrane helix</keyword>
<keyword evidence="3" id="KW-1185">Reference proteome</keyword>
<proteinExistence type="predicted"/>
<keyword evidence="1" id="KW-0812">Transmembrane</keyword>
<accession>A0A2S8B220</accession>
<dbReference type="EMBL" id="PHFW01000003">
    <property type="protein sequence ID" value="PQM26376.1"/>
    <property type="molecule type" value="Genomic_DNA"/>
</dbReference>
<evidence type="ECO:0000313" key="3">
    <source>
        <dbReference type="Proteomes" id="UP000238954"/>
    </source>
</evidence>
<feature type="transmembrane region" description="Helical" evidence="1">
    <location>
        <begin position="27"/>
        <end position="46"/>
    </location>
</feature>
<reference evidence="3" key="1">
    <citation type="submission" date="2017-11" db="EMBL/GenBank/DDBJ databases">
        <title>The complete genome sequence of Sphingopyxis pomeranensis sp. nov. strain WS5A3p.</title>
        <authorList>
            <person name="Kaminski M.A."/>
        </authorList>
    </citation>
    <scope>NUCLEOTIDE SEQUENCE [LARGE SCALE GENOMIC DNA]</scope>
    <source>
        <strain evidence="3">WS5A3p</strain>
    </source>
</reference>
<evidence type="ECO:0000256" key="1">
    <source>
        <dbReference type="SAM" id="Phobius"/>
    </source>
</evidence>
<evidence type="ECO:0000313" key="2">
    <source>
        <dbReference type="EMBL" id="PQM26376.1"/>
    </source>
</evidence>
<feature type="transmembrane region" description="Helical" evidence="1">
    <location>
        <begin position="52"/>
        <end position="73"/>
    </location>
</feature>
<gene>
    <name evidence="2" type="ORF">CVO77_15120</name>
</gene>
<keyword evidence="1" id="KW-0472">Membrane</keyword>
<name>A0A2S8B220_9SPHN</name>
<protein>
    <submittedName>
        <fullName evidence="2">Uncharacterized protein</fullName>
    </submittedName>
</protein>
<dbReference type="Proteomes" id="UP000238954">
    <property type="component" value="Chromosome"/>
</dbReference>